<dbReference type="OrthoDB" id="6963981at2"/>
<evidence type="ECO:0000313" key="5">
    <source>
        <dbReference type="Proteomes" id="UP000748067"/>
    </source>
</evidence>
<dbReference type="EMBL" id="JXDI01000001">
    <property type="protein sequence ID" value="KAF2410971.1"/>
    <property type="molecule type" value="Genomic_DNA"/>
</dbReference>
<evidence type="ECO:0000313" key="3">
    <source>
        <dbReference type="EMBL" id="SDN15690.1"/>
    </source>
</evidence>
<feature type="transmembrane region" description="Helical" evidence="1">
    <location>
        <begin position="91"/>
        <end position="113"/>
    </location>
</feature>
<keyword evidence="1" id="KW-0812">Transmembrane</keyword>
<reference evidence="2 5" key="1">
    <citation type="submission" date="2015-01" db="EMBL/GenBank/DDBJ databases">
        <title>Genome Sequence of Pseudomonas antarctica CMS 35.</title>
        <authorList>
            <person name="Voget S."/>
            <person name="Chow J."/>
            <person name="Daniel R."/>
            <person name="Streit W."/>
        </authorList>
    </citation>
    <scope>NUCLEOTIDE SEQUENCE [LARGE SCALE GENOMIC DNA]</scope>
    <source>
        <strain evidence="2 5">CMS 35</strain>
    </source>
</reference>
<dbReference type="RefSeq" id="WP_083357663.1">
    <property type="nucleotide sequence ID" value="NZ_UYXQ01000078.1"/>
</dbReference>
<keyword evidence="5" id="KW-1185">Reference proteome</keyword>
<protein>
    <submittedName>
        <fullName evidence="3">Intracellular septation protein A</fullName>
    </submittedName>
</protein>
<feature type="transmembrane region" description="Helical" evidence="1">
    <location>
        <begin position="12"/>
        <end position="35"/>
    </location>
</feature>
<sequence length="156" mass="17074">MIKRRFSLALSLLWRTYVVFFIYSIVISLALGFAFSLKTLVNSSFSLYLPAGALLVFALLLAVLEVGCRINLLRAMFGGRLKRSPAQWRTCVLQMSLVITTLATLNALIAFVAPIDVWVYYKAYVAQPLFAVGVFAIGWAQATSGAEETSAALAVN</sequence>
<reference evidence="3 4" key="2">
    <citation type="submission" date="2016-10" db="EMBL/GenBank/DDBJ databases">
        <authorList>
            <person name="de Groot N.N."/>
        </authorList>
    </citation>
    <scope>NUCLEOTIDE SEQUENCE [LARGE SCALE GENOMIC DNA]</scope>
    <source>
        <strain evidence="3 4">BS2772</strain>
    </source>
</reference>
<dbReference type="InterPro" id="IPR006008">
    <property type="entry name" value="YciB"/>
</dbReference>
<accession>A0A1G9Z2W2</accession>
<dbReference type="Pfam" id="PF04279">
    <property type="entry name" value="IspA"/>
    <property type="match status" value="1"/>
</dbReference>
<dbReference type="Proteomes" id="UP000748067">
    <property type="component" value="Unassembled WGS sequence"/>
</dbReference>
<feature type="transmembrane region" description="Helical" evidence="1">
    <location>
        <begin position="119"/>
        <end position="140"/>
    </location>
</feature>
<gene>
    <name evidence="2" type="primary">yciB_2</name>
    <name evidence="2" type="ORF">PSAN_34050</name>
    <name evidence="3" type="ORF">SAMN04490179_2828</name>
</gene>
<dbReference type="GO" id="GO:0016020">
    <property type="term" value="C:membrane"/>
    <property type="evidence" value="ECO:0007669"/>
    <property type="project" value="InterPro"/>
</dbReference>
<proteinExistence type="predicted"/>
<organism evidence="3 4">
    <name type="scientific">Pseudomonas antarctica</name>
    <dbReference type="NCBI Taxonomy" id="219572"/>
    <lineage>
        <taxon>Bacteria</taxon>
        <taxon>Pseudomonadati</taxon>
        <taxon>Pseudomonadota</taxon>
        <taxon>Gammaproteobacteria</taxon>
        <taxon>Pseudomonadales</taxon>
        <taxon>Pseudomonadaceae</taxon>
        <taxon>Pseudomonas</taxon>
    </lineage>
</organism>
<dbReference type="AlphaFoldDB" id="A0A1G9Z2W2"/>
<dbReference type="Proteomes" id="UP000182470">
    <property type="component" value="Chromosome I"/>
</dbReference>
<keyword evidence="1" id="KW-0472">Membrane</keyword>
<evidence type="ECO:0000256" key="1">
    <source>
        <dbReference type="SAM" id="Phobius"/>
    </source>
</evidence>
<feature type="transmembrane region" description="Helical" evidence="1">
    <location>
        <begin position="47"/>
        <end position="70"/>
    </location>
</feature>
<dbReference type="EMBL" id="LT629704">
    <property type="protein sequence ID" value="SDN15690.1"/>
    <property type="molecule type" value="Genomic_DNA"/>
</dbReference>
<name>A0A1G9Z2W2_9PSED</name>
<evidence type="ECO:0000313" key="4">
    <source>
        <dbReference type="Proteomes" id="UP000182470"/>
    </source>
</evidence>
<keyword evidence="1" id="KW-1133">Transmembrane helix</keyword>
<evidence type="ECO:0000313" key="2">
    <source>
        <dbReference type="EMBL" id="KAF2410971.1"/>
    </source>
</evidence>